<evidence type="ECO:0000313" key="1">
    <source>
        <dbReference type="EMBL" id="MBX52463.1"/>
    </source>
</evidence>
<protein>
    <submittedName>
        <fullName evidence="1">Uncharacterized protein</fullName>
    </submittedName>
</protein>
<reference evidence="1" key="1">
    <citation type="submission" date="2018-02" db="EMBL/GenBank/DDBJ databases">
        <title>Rhizophora mucronata_Transcriptome.</title>
        <authorList>
            <person name="Meera S.P."/>
            <person name="Sreeshan A."/>
            <person name="Augustine A."/>
        </authorList>
    </citation>
    <scope>NUCLEOTIDE SEQUENCE</scope>
    <source>
        <tissue evidence="1">Leaf</tissue>
    </source>
</reference>
<name>A0A2P2PCN7_RHIMU</name>
<accession>A0A2P2PCN7</accession>
<dbReference type="EMBL" id="GGEC01071979">
    <property type="protein sequence ID" value="MBX52463.1"/>
    <property type="molecule type" value="Transcribed_RNA"/>
</dbReference>
<proteinExistence type="predicted"/>
<sequence>MFKTALAVLEVGFPEERRNINFHFVPSCNNASNKLKQANGVILNQA</sequence>
<dbReference type="AlphaFoldDB" id="A0A2P2PCN7"/>
<organism evidence="1">
    <name type="scientific">Rhizophora mucronata</name>
    <name type="common">Asiatic mangrove</name>
    <dbReference type="NCBI Taxonomy" id="61149"/>
    <lineage>
        <taxon>Eukaryota</taxon>
        <taxon>Viridiplantae</taxon>
        <taxon>Streptophyta</taxon>
        <taxon>Embryophyta</taxon>
        <taxon>Tracheophyta</taxon>
        <taxon>Spermatophyta</taxon>
        <taxon>Magnoliopsida</taxon>
        <taxon>eudicotyledons</taxon>
        <taxon>Gunneridae</taxon>
        <taxon>Pentapetalae</taxon>
        <taxon>rosids</taxon>
        <taxon>fabids</taxon>
        <taxon>Malpighiales</taxon>
        <taxon>Rhizophoraceae</taxon>
        <taxon>Rhizophora</taxon>
    </lineage>
</organism>